<evidence type="ECO:0000256" key="1">
    <source>
        <dbReference type="ARBA" id="ARBA00023015"/>
    </source>
</evidence>
<dbReference type="Pfam" id="PF13305">
    <property type="entry name" value="TetR_C_33"/>
    <property type="match status" value="1"/>
</dbReference>
<dbReference type="EMBL" id="SJKA01000021">
    <property type="protein sequence ID" value="TCC20638.1"/>
    <property type="molecule type" value="Genomic_DNA"/>
</dbReference>
<dbReference type="Gene3D" id="1.10.357.10">
    <property type="entry name" value="Tetracycline Repressor, domain 2"/>
    <property type="match status" value="1"/>
</dbReference>
<dbReference type="Proteomes" id="UP000292695">
    <property type="component" value="Unassembled WGS sequence"/>
</dbReference>
<keyword evidence="2 4" id="KW-0238">DNA-binding</keyword>
<evidence type="ECO:0000256" key="2">
    <source>
        <dbReference type="ARBA" id="ARBA00023125"/>
    </source>
</evidence>
<dbReference type="SUPFAM" id="SSF48498">
    <property type="entry name" value="Tetracyclin repressor-like, C-terminal domain"/>
    <property type="match status" value="1"/>
</dbReference>
<accession>A0A4R0I0M4</accession>
<dbReference type="GO" id="GO:0000976">
    <property type="term" value="F:transcription cis-regulatory region binding"/>
    <property type="evidence" value="ECO:0007669"/>
    <property type="project" value="TreeGrafter"/>
</dbReference>
<evidence type="ECO:0000256" key="3">
    <source>
        <dbReference type="ARBA" id="ARBA00023163"/>
    </source>
</evidence>
<feature type="DNA-binding region" description="H-T-H motif" evidence="4">
    <location>
        <begin position="68"/>
        <end position="87"/>
    </location>
</feature>
<comment type="caution">
    <text evidence="6">The sequence shown here is derived from an EMBL/GenBank/DDBJ whole genome shotgun (WGS) entry which is preliminary data.</text>
</comment>
<evidence type="ECO:0000313" key="7">
    <source>
        <dbReference type="Proteomes" id="UP000292695"/>
    </source>
</evidence>
<dbReference type="GO" id="GO:0003700">
    <property type="term" value="F:DNA-binding transcription factor activity"/>
    <property type="evidence" value="ECO:0007669"/>
    <property type="project" value="TreeGrafter"/>
</dbReference>
<proteinExistence type="predicted"/>
<evidence type="ECO:0000256" key="4">
    <source>
        <dbReference type="PROSITE-ProRule" id="PRU00335"/>
    </source>
</evidence>
<dbReference type="PROSITE" id="PS50977">
    <property type="entry name" value="HTH_TETR_2"/>
    <property type="match status" value="1"/>
</dbReference>
<dbReference type="InterPro" id="IPR036271">
    <property type="entry name" value="Tet_transcr_reg_TetR-rel_C_sf"/>
</dbReference>
<feature type="domain" description="HTH tetR-type" evidence="5">
    <location>
        <begin position="45"/>
        <end position="105"/>
    </location>
</feature>
<name>A0A4R0I0M4_9ACTN</name>
<protein>
    <submittedName>
        <fullName evidence="6">TetR/AcrR family transcriptional regulator</fullName>
    </submittedName>
</protein>
<reference evidence="6 7" key="1">
    <citation type="submission" date="2019-02" db="EMBL/GenBank/DDBJ databases">
        <title>Kribbella capetownensis sp. nov. and Kribbella speibonae sp. nov., isolated from soil.</title>
        <authorList>
            <person name="Curtis S.M."/>
            <person name="Norton I."/>
            <person name="Everest G.J."/>
            <person name="Meyers P.R."/>
        </authorList>
    </citation>
    <scope>NUCLEOTIDE SEQUENCE [LARGE SCALE GENOMIC DNA]</scope>
    <source>
        <strain evidence="6 7">DSM 27082</strain>
    </source>
</reference>
<dbReference type="PANTHER" id="PTHR30055:SF234">
    <property type="entry name" value="HTH-TYPE TRANSCRIPTIONAL REGULATOR BETI"/>
    <property type="match status" value="1"/>
</dbReference>
<keyword evidence="3" id="KW-0804">Transcription</keyword>
<keyword evidence="7" id="KW-1185">Reference proteome</keyword>
<keyword evidence="1" id="KW-0805">Transcription regulation</keyword>
<evidence type="ECO:0000313" key="6">
    <source>
        <dbReference type="EMBL" id="TCC20638.1"/>
    </source>
</evidence>
<dbReference type="InterPro" id="IPR050109">
    <property type="entry name" value="HTH-type_TetR-like_transc_reg"/>
</dbReference>
<dbReference type="InterPro" id="IPR001647">
    <property type="entry name" value="HTH_TetR"/>
</dbReference>
<dbReference type="InterPro" id="IPR025996">
    <property type="entry name" value="MT1864/Rv1816-like_C"/>
</dbReference>
<dbReference type="AlphaFoldDB" id="A0A4R0I0M4"/>
<dbReference type="OrthoDB" id="3173376at2"/>
<dbReference type="PANTHER" id="PTHR30055">
    <property type="entry name" value="HTH-TYPE TRANSCRIPTIONAL REGULATOR RUTR"/>
    <property type="match status" value="1"/>
</dbReference>
<sequence>MVNPSLERLVDTVHITISSGQCPHCYPGPVTTAEEAPRSRRRPRGDVRAGLVAAGVELARAGGPDAVVLREATRIVGVVPNAAYRHFADRDELLAEVCTAAMHELADRMAAGIARVRGKRGNPAAAQRRLGAIGAAYLEFARAEPGLFATAFAVPRQHEYAARDTTDRTPLGLLCAALDELVEAGVLDPQRREGIEYPIWSLVHGTAVLTGRGPLRDASDAELRRIEARTLTFIAAGLA</sequence>
<dbReference type="SUPFAM" id="SSF46689">
    <property type="entry name" value="Homeodomain-like"/>
    <property type="match status" value="1"/>
</dbReference>
<organism evidence="6 7">
    <name type="scientific">Kribbella sindirgiensis</name>
    <dbReference type="NCBI Taxonomy" id="1124744"/>
    <lineage>
        <taxon>Bacteria</taxon>
        <taxon>Bacillati</taxon>
        <taxon>Actinomycetota</taxon>
        <taxon>Actinomycetes</taxon>
        <taxon>Propionibacteriales</taxon>
        <taxon>Kribbellaceae</taxon>
        <taxon>Kribbella</taxon>
    </lineage>
</organism>
<gene>
    <name evidence="6" type="ORF">E0H50_37075</name>
</gene>
<evidence type="ECO:0000259" key="5">
    <source>
        <dbReference type="PROSITE" id="PS50977"/>
    </source>
</evidence>
<dbReference type="InterPro" id="IPR009057">
    <property type="entry name" value="Homeodomain-like_sf"/>
</dbReference>